<protein>
    <submittedName>
        <fullName evidence="2">Uncharacterized protein</fullName>
    </submittedName>
</protein>
<reference evidence="2" key="1">
    <citation type="submission" date="2015-01" db="EMBL/GenBank/DDBJ databases">
        <authorList>
            <person name="Wibberg Daniel"/>
        </authorList>
    </citation>
    <scope>NUCLEOTIDE SEQUENCE</scope>
    <source>
        <strain evidence="2">B-1459</strain>
        <plasmid evidence="2">I</plasmid>
    </source>
</reference>
<evidence type="ECO:0000256" key="1">
    <source>
        <dbReference type="SAM" id="MobiDB-lite"/>
    </source>
</evidence>
<feature type="compositionally biased region" description="Polar residues" evidence="1">
    <location>
        <begin position="1"/>
        <end position="15"/>
    </location>
</feature>
<geneLocation type="plasmid" evidence="2">
    <name>I</name>
</geneLocation>
<evidence type="ECO:0000313" key="2">
    <source>
        <dbReference type="EMBL" id="CEO96432.1"/>
    </source>
</evidence>
<dbReference type="AlphaFoldDB" id="A0A0C7KN94"/>
<name>A0A0C7KN94_XANCE</name>
<feature type="region of interest" description="Disordered" evidence="1">
    <location>
        <begin position="1"/>
        <end position="91"/>
    </location>
</feature>
<dbReference type="EMBL" id="LN811400">
    <property type="protein sequence ID" value="CEO96432.1"/>
    <property type="molecule type" value="Genomic_DNA"/>
</dbReference>
<gene>
    <name evidence="2" type="ORF">pXCCB1459_0003</name>
</gene>
<sequence>MVESTVSRALNSRSASPPLRGADNVRNLIQLRGLRPPVLPPRLRRSGRNFDPPERGASAPLPPALPTLPHDQDATEAVPAAPSPQKRVSRG</sequence>
<proteinExistence type="predicted"/>
<accession>A0A0C7KN94</accession>
<keyword evidence="2" id="KW-0614">Plasmid</keyword>
<organism evidence="2">
    <name type="scientific">Xanthomonas campestris pv. campestris</name>
    <dbReference type="NCBI Taxonomy" id="340"/>
    <lineage>
        <taxon>Bacteria</taxon>
        <taxon>Pseudomonadati</taxon>
        <taxon>Pseudomonadota</taxon>
        <taxon>Gammaproteobacteria</taxon>
        <taxon>Lysobacterales</taxon>
        <taxon>Lysobacteraceae</taxon>
        <taxon>Xanthomonas</taxon>
    </lineage>
</organism>